<comment type="similarity">
    <text evidence="2">Belongs to the autoinducer-2 exporter (AI-2E) (TC 2.A.86) family.</text>
</comment>
<protein>
    <submittedName>
        <fullName evidence="10">AI-2E family transporter</fullName>
    </submittedName>
</protein>
<feature type="region of interest" description="Disordered" evidence="8">
    <location>
        <begin position="413"/>
        <end position="447"/>
    </location>
</feature>
<proteinExistence type="inferred from homology"/>
<feature type="transmembrane region" description="Helical" evidence="9">
    <location>
        <begin position="375"/>
        <end position="408"/>
    </location>
</feature>
<dbReference type="InterPro" id="IPR002549">
    <property type="entry name" value="AI-2E-like"/>
</dbReference>
<dbReference type="GO" id="GO:0055085">
    <property type="term" value="P:transmembrane transport"/>
    <property type="evidence" value="ECO:0007669"/>
    <property type="project" value="TreeGrafter"/>
</dbReference>
<keyword evidence="4" id="KW-1003">Cell membrane</keyword>
<feature type="transmembrane region" description="Helical" evidence="9">
    <location>
        <begin position="283"/>
        <end position="307"/>
    </location>
</feature>
<evidence type="ECO:0000256" key="3">
    <source>
        <dbReference type="ARBA" id="ARBA00022448"/>
    </source>
</evidence>
<name>A0A5Q0LHG2_9ACTN</name>
<feature type="transmembrane region" description="Helical" evidence="9">
    <location>
        <begin position="342"/>
        <end position="363"/>
    </location>
</feature>
<dbReference type="GO" id="GO:0005886">
    <property type="term" value="C:plasma membrane"/>
    <property type="evidence" value="ECO:0007669"/>
    <property type="project" value="UniProtKB-SubCell"/>
</dbReference>
<evidence type="ECO:0000256" key="8">
    <source>
        <dbReference type="SAM" id="MobiDB-lite"/>
    </source>
</evidence>
<feature type="compositionally biased region" description="Pro residues" evidence="8">
    <location>
        <begin position="414"/>
        <end position="424"/>
    </location>
</feature>
<accession>A0A5Q0LHG2</accession>
<feature type="region of interest" description="Disordered" evidence="8">
    <location>
        <begin position="1"/>
        <end position="35"/>
    </location>
</feature>
<gene>
    <name evidence="10" type="ORF">GFH48_24310</name>
</gene>
<keyword evidence="6 9" id="KW-1133">Transmembrane helix</keyword>
<evidence type="ECO:0000256" key="6">
    <source>
        <dbReference type="ARBA" id="ARBA00022989"/>
    </source>
</evidence>
<evidence type="ECO:0000313" key="11">
    <source>
        <dbReference type="Proteomes" id="UP000326179"/>
    </source>
</evidence>
<evidence type="ECO:0000256" key="2">
    <source>
        <dbReference type="ARBA" id="ARBA00009773"/>
    </source>
</evidence>
<dbReference type="EMBL" id="CP045643">
    <property type="protein sequence ID" value="QFZ75967.1"/>
    <property type="molecule type" value="Genomic_DNA"/>
</dbReference>
<reference evidence="10 11" key="1">
    <citation type="submission" date="2019-10" db="EMBL/GenBank/DDBJ databases">
        <title>A novel species.</title>
        <authorList>
            <person name="Gao J."/>
        </authorList>
    </citation>
    <scope>NUCLEOTIDE SEQUENCE [LARGE SCALE GENOMIC DNA]</scope>
    <source>
        <strain evidence="10 11">QMT-28</strain>
    </source>
</reference>
<evidence type="ECO:0000256" key="1">
    <source>
        <dbReference type="ARBA" id="ARBA00004651"/>
    </source>
</evidence>
<dbReference type="PANTHER" id="PTHR21716:SF53">
    <property type="entry name" value="PERMEASE PERM-RELATED"/>
    <property type="match status" value="1"/>
</dbReference>
<keyword evidence="11" id="KW-1185">Reference proteome</keyword>
<feature type="transmembrane region" description="Helical" evidence="9">
    <location>
        <begin position="82"/>
        <end position="100"/>
    </location>
</feature>
<feature type="transmembrane region" description="Helical" evidence="9">
    <location>
        <begin position="139"/>
        <end position="163"/>
    </location>
</feature>
<dbReference type="KEGG" id="sfy:GFH48_24310"/>
<evidence type="ECO:0000256" key="5">
    <source>
        <dbReference type="ARBA" id="ARBA00022692"/>
    </source>
</evidence>
<feature type="transmembrane region" description="Helical" evidence="9">
    <location>
        <begin position="225"/>
        <end position="243"/>
    </location>
</feature>
<dbReference type="AlphaFoldDB" id="A0A5Q0LHG2"/>
<keyword evidence="3" id="KW-0813">Transport</keyword>
<keyword evidence="5 9" id="KW-0812">Transmembrane</keyword>
<organism evidence="10 11">
    <name type="scientific">Streptomyces fagopyri</name>
    <dbReference type="NCBI Taxonomy" id="2662397"/>
    <lineage>
        <taxon>Bacteria</taxon>
        <taxon>Bacillati</taxon>
        <taxon>Actinomycetota</taxon>
        <taxon>Actinomycetes</taxon>
        <taxon>Kitasatosporales</taxon>
        <taxon>Streptomycetaceae</taxon>
        <taxon>Streptomyces</taxon>
    </lineage>
</organism>
<evidence type="ECO:0000256" key="7">
    <source>
        <dbReference type="ARBA" id="ARBA00023136"/>
    </source>
</evidence>
<feature type="transmembrane region" description="Helical" evidence="9">
    <location>
        <begin position="107"/>
        <end position="127"/>
    </location>
</feature>
<keyword evidence="7 9" id="KW-0472">Membrane</keyword>
<evidence type="ECO:0000256" key="9">
    <source>
        <dbReference type="SAM" id="Phobius"/>
    </source>
</evidence>
<dbReference type="Pfam" id="PF01594">
    <property type="entry name" value="AI-2E_transport"/>
    <property type="match status" value="1"/>
</dbReference>
<dbReference type="Proteomes" id="UP000326179">
    <property type="component" value="Chromosome"/>
</dbReference>
<evidence type="ECO:0000313" key="10">
    <source>
        <dbReference type="EMBL" id="QFZ75967.1"/>
    </source>
</evidence>
<dbReference type="PANTHER" id="PTHR21716">
    <property type="entry name" value="TRANSMEMBRANE PROTEIN"/>
    <property type="match status" value="1"/>
</dbReference>
<feature type="transmembrane region" description="Helical" evidence="9">
    <location>
        <begin position="314"/>
        <end position="336"/>
    </location>
</feature>
<sequence length="447" mass="45983">MADGSRRAHGRPGAPGTGPAPPPDAGRGSGRGGRRARYVVRGSRPAGGVGAAIRARTAGAVAGRGGDRDGVPVNVNGGLRVAAAYAWRLLVLGAAAYACFKILGRLQLVAVALFLALVVTSVLRPVANLLARWLPRGPATAVSLFGSLLLALGLLSLVGGLVAGESDRLGQEFAGGAGRIERWLEGSPFHVDHAALANLQEKVTAYLSEHRSALLSSALSGAGRVLEVLTAAALALFCSLFFIHSGERFWHWFQALLPESARDTWDRAGRAAWRTFAGYTRGIIIVAATNAVLVGIALFLLGVPLALPLTLLEFFAAFIPLVGSPVALAVATVVALASRGPVIALVVLSLIVVVGQLEGHVLHPLVLSWAVRLHPVVVALSVIGGGVLAGVIGAVVAVPMVSVAWSVFGALRTPPVPDPRPPGEPAGKLSGGPADEPTVRPSGEPRR</sequence>
<evidence type="ECO:0000256" key="4">
    <source>
        <dbReference type="ARBA" id="ARBA00022475"/>
    </source>
</evidence>
<comment type="subcellular location">
    <subcellularLocation>
        <location evidence="1">Cell membrane</location>
        <topology evidence="1">Multi-pass membrane protein</topology>
    </subcellularLocation>
</comment>